<keyword evidence="4" id="KW-1185">Reference proteome</keyword>
<name>A0A9P9GBA1_FUSSL</name>
<evidence type="ECO:0000256" key="1">
    <source>
        <dbReference type="SAM" id="MobiDB-lite"/>
    </source>
</evidence>
<comment type="caution">
    <text evidence="3">The sequence shown here is derived from an EMBL/GenBank/DDBJ whole genome shotgun (WGS) entry which is preliminary data.</text>
</comment>
<evidence type="ECO:0000313" key="4">
    <source>
        <dbReference type="Proteomes" id="UP000736672"/>
    </source>
</evidence>
<dbReference type="EMBL" id="JAGTJS010000025">
    <property type="protein sequence ID" value="KAH7234577.1"/>
    <property type="molecule type" value="Genomic_DNA"/>
</dbReference>
<accession>A0A9P9GBA1</accession>
<feature type="signal peptide" evidence="2">
    <location>
        <begin position="1"/>
        <end position="24"/>
    </location>
</feature>
<dbReference type="AlphaFoldDB" id="A0A9P9GBA1"/>
<keyword evidence="2" id="KW-0732">Signal</keyword>
<feature type="chain" id="PRO_5040349579" evidence="2">
    <location>
        <begin position="25"/>
        <end position="132"/>
    </location>
</feature>
<evidence type="ECO:0000256" key="2">
    <source>
        <dbReference type="SAM" id="SignalP"/>
    </source>
</evidence>
<feature type="region of interest" description="Disordered" evidence="1">
    <location>
        <begin position="48"/>
        <end position="67"/>
    </location>
</feature>
<proteinExistence type="predicted"/>
<gene>
    <name evidence="3" type="ORF">B0J15DRAFT_504484</name>
</gene>
<organism evidence="3 4">
    <name type="scientific">Fusarium solani</name>
    <name type="common">Filamentous fungus</name>
    <dbReference type="NCBI Taxonomy" id="169388"/>
    <lineage>
        <taxon>Eukaryota</taxon>
        <taxon>Fungi</taxon>
        <taxon>Dikarya</taxon>
        <taxon>Ascomycota</taxon>
        <taxon>Pezizomycotina</taxon>
        <taxon>Sordariomycetes</taxon>
        <taxon>Hypocreomycetidae</taxon>
        <taxon>Hypocreales</taxon>
        <taxon>Nectriaceae</taxon>
        <taxon>Fusarium</taxon>
        <taxon>Fusarium solani species complex</taxon>
    </lineage>
</organism>
<protein>
    <submittedName>
        <fullName evidence="3">Uncharacterized protein</fullName>
    </submittedName>
</protein>
<reference evidence="3" key="1">
    <citation type="journal article" date="2021" name="Nat. Commun.">
        <title>Genetic determinants of endophytism in the Arabidopsis root mycobiome.</title>
        <authorList>
            <person name="Mesny F."/>
            <person name="Miyauchi S."/>
            <person name="Thiergart T."/>
            <person name="Pickel B."/>
            <person name="Atanasova L."/>
            <person name="Karlsson M."/>
            <person name="Huettel B."/>
            <person name="Barry K.W."/>
            <person name="Haridas S."/>
            <person name="Chen C."/>
            <person name="Bauer D."/>
            <person name="Andreopoulos W."/>
            <person name="Pangilinan J."/>
            <person name="LaButti K."/>
            <person name="Riley R."/>
            <person name="Lipzen A."/>
            <person name="Clum A."/>
            <person name="Drula E."/>
            <person name="Henrissat B."/>
            <person name="Kohler A."/>
            <person name="Grigoriev I.V."/>
            <person name="Martin F.M."/>
            <person name="Hacquard S."/>
        </authorList>
    </citation>
    <scope>NUCLEOTIDE SEQUENCE</scope>
    <source>
        <strain evidence="3">FSSC 5 MPI-SDFR-AT-0091</strain>
    </source>
</reference>
<sequence length="132" mass="13644">MMALAKHIAAAAIFAFLALPGTQASPCKPSSLTTLLTATTETSSWSISQTSSHSSTTSAATTTAETTTFTTESSTSVLTVSTTAATTTSISDPPFECRPANVRGCTINNFATFCCSQCCFFPESDVNNGLCC</sequence>
<dbReference type="Proteomes" id="UP000736672">
    <property type="component" value="Unassembled WGS sequence"/>
</dbReference>
<evidence type="ECO:0000313" key="3">
    <source>
        <dbReference type="EMBL" id="KAH7234577.1"/>
    </source>
</evidence>